<sequence length="328" mass="36927">MKRYLETALAKTELNTEDTEFYTKTGVKDFESYAKRNFRSKSAECTVIVADSRFNNPDIKTRRGRMTIPGSTVQTFFDPCVNEIKSSVDAQIGTRKVPYLILLGGLGANGYVQSEFKRHYESRRSKLILSDDSSCKAVADGAVIWGTSDNVVARAPRYSFGVEARLPYRRSLINDLAGRKPYTSLAGDLRVSGGWSEIVHKGDPINAGVIHRQTYRSLYKNPTLRSNAFEVKLWAYSGNDKPKWARSRHGERLDRFRVVCTITAKLEAAEGGMKMRINPSGSEYWELEFCVCIRFSGTELESFLEWKENGVQKTGAASIVLPEEDILD</sequence>
<dbReference type="PANTHER" id="PTHR14187:SF5">
    <property type="entry name" value="HEAT SHOCK 70 KDA PROTEIN 12A"/>
    <property type="match status" value="1"/>
</dbReference>
<accession>A0A8H3E1V6</accession>
<organism evidence="1 2">
    <name type="scientific">Rhizoctonia solani</name>
    <dbReference type="NCBI Taxonomy" id="456999"/>
    <lineage>
        <taxon>Eukaryota</taxon>
        <taxon>Fungi</taxon>
        <taxon>Dikarya</taxon>
        <taxon>Basidiomycota</taxon>
        <taxon>Agaricomycotina</taxon>
        <taxon>Agaricomycetes</taxon>
        <taxon>Cantharellales</taxon>
        <taxon>Ceratobasidiaceae</taxon>
        <taxon>Rhizoctonia</taxon>
    </lineage>
</organism>
<comment type="caution">
    <text evidence="1">The sequence shown here is derived from an EMBL/GenBank/DDBJ whole genome shotgun (WGS) entry which is preliminary data.</text>
</comment>
<dbReference type="PANTHER" id="PTHR14187">
    <property type="entry name" value="ALPHA KINASE/ELONGATION FACTOR 2 KINASE"/>
    <property type="match status" value="1"/>
</dbReference>
<dbReference type="Proteomes" id="UP000663827">
    <property type="component" value="Unassembled WGS sequence"/>
</dbReference>
<proteinExistence type="predicted"/>
<protein>
    <submittedName>
        <fullName evidence="1">Uncharacterized protein</fullName>
    </submittedName>
</protein>
<evidence type="ECO:0000313" key="2">
    <source>
        <dbReference type="Proteomes" id="UP000663827"/>
    </source>
</evidence>
<dbReference type="EMBL" id="CAJNJQ010001968">
    <property type="protein sequence ID" value="CAE7156717.1"/>
    <property type="molecule type" value="Genomic_DNA"/>
</dbReference>
<gene>
    <name evidence="1" type="ORF">RDB_LOCUS94722</name>
</gene>
<name>A0A8H3E1V6_9AGAM</name>
<evidence type="ECO:0000313" key="1">
    <source>
        <dbReference type="EMBL" id="CAE7156717.1"/>
    </source>
</evidence>
<dbReference type="AlphaFoldDB" id="A0A8H3E1V6"/>
<reference evidence="1" key="1">
    <citation type="submission" date="2021-01" db="EMBL/GenBank/DDBJ databases">
        <authorList>
            <person name="Kaushik A."/>
        </authorList>
    </citation>
    <scope>NUCLEOTIDE SEQUENCE</scope>
    <source>
        <strain evidence="1">AG5</strain>
    </source>
</reference>